<dbReference type="STRING" id="41875.K8F7A8"/>
<feature type="domain" description="CBS" evidence="3">
    <location>
        <begin position="159"/>
        <end position="224"/>
    </location>
</feature>
<accession>K8F7A8</accession>
<dbReference type="AlphaFoldDB" id="K8F7A8"/>
<name>K8F7A8_9CHLO</name>
<protein>
    <submittedName>
        <fullName evidence="4">Inosine-5'-monophosphate dehydrogenase</fullName>
    </submittedName>
</protein>
<sequence>MFSILTIPSASFISRDVQKFVRRRFQSRGQRAFKVFSSSSDNETTFEGGEKEIGKLHLDGGRSMSASKAEDPDMSDEAAISWPYSRVEEFMTKDPETLCESLKLTDVKVKSFIKRYHGGPVVDEDGNLVGVISRNDVKRLSYISFGEEQRHIRTVADAMTSMPLTVGPKAYISAAAGLMLKHKIHRLPVVEEGEDYAHPGKLIGIITRSDIWEPLIQNSLMLDKEFQKRRCDVYQDYSPSSGALDIRAPAIDKDIFRLVLARTAFALWPMFYPKPSSRSYLTRLIHRDANREEEEEEEDIPKRKTIPEKPSVYFDLLYIATPRKTINISNKKKKYKVKLFSRKDIPRRRKKNGSFPRHDVDIDWDEANEKGERLLQQWYNEHGEDAHVDLADVFDEYEY</sequence>
<gene>
    <name evidence="4" type="ORF">Bathy06g04340</name>
</gene>
<evidence type="ECO:0000313" key="4">
    <source>
        <dbReference type="EMBL" id="CCO17458.1"/>
    </source>
</evidence>
<dbReference type="OrthoDB" id="418595at2759"/>
<dbReference type="EMBL" id="FO082273">
    <property type="protein sequence ID" value="CCO17458.1"/>
    <property type="molecule type" value="Genomic_DNA"/>
</dbReference>
<feature type="domain" description="CBS" evidence="3">
    <location>
        <begin position="91"/>
        <end position="148"/>
    </location>
</feature>
<dbReference type="GeneID" id="19015415"/>
<evidence type="ECO:0000256" key="1">
    <source>
        <dbReference type="ARBA" id="ARBA00023122"/>
    </source>
</evidence>
<dbReference type="InterPro" id="IPR000644">
    <property type="entry name" value="CBS_dom"/>
</dbReference>
<dbReference type="PANTHER" id="PTHR43080:SF2">
    <property type="entry name" value="CBS DOMAIN-CONTAINING PROTEIN"/>
    <property type="match status" value="1"/>
</dbReference>
<keyword evidence="5" id="KW-1185">Reference proteome</keyword>
<organism evidence="4 5">
    <name type="scientific">Bathycoccus prasinos</name>
    <dbReference type="NCBI Taxonomy" id="41875"/>
    <lineage>
        <taxon>Eukaryota</taxon>
        <taxon>Viridiplantae</taxon>
        <taxon>Chlorophyta</taxon>
        <taxon>Mamiellophyceae</taxon>
        <taxon>Mamiellales</taxon>
        <taxon>Bathycoccaceae</taxon>
        <taxon>Bathycoccus</taxon>
    </lineage>
</organism>
<proteinExistence type="predicted"/>
<dbReference type="KEGG" id="bpg:Bathy06g04340"/>
<evidence type="ECO:0000259" key="3">
    <source>
        <dbReference type="PROSITE" id="PS51371"/>
    </source>
</evidence>
<reference evidence="4 5" key="1">
    <citation type="submission" date="2011-10" db="EMBL/GenBank/DDBJ databases">
        <authorList>
            <person name="Genoscope - CEA"/>
        </authorList>
    </citation>
    <scope>NUCLEOTIDE SEQUENCE [LARGE SCALE GENOMIC DNA]</scope>
    <source>
        <strain evidence="4 5">RCC 1105</strain>
    </source>
</reference>
<dbReference type="InterPro" id="IPR046342">
    <property type="entry name" value="CBS_dom_sf"/>
</dbReference>
<dbReference type="PROSITE" id="PS51371">
    <property type="entry name" value="CBS"/>
    <property type="match status" value="2"/>
</dbReference>
<evidence type="ECO:0000256" key="2">
    <source>
        <dbReference type="PROSITE-ProRule" id="PRU00703"/>
    </source>
</evidence>
<dbReference type="SUPFAM" id="SSF54631">
    <property type="entry name" value="CBS-domain pair"/>
    <property type="match status" value="1"/>
</dbReference>
<dbReference type="InterPro" id="IPR051257">
    <property type="entry name" value="Diverse_CBS-Domain"/>
</dbReference>
<dbReference type="Pfam" id="PF00571">
    <property type="entry name" value="CBS"/>
    <property type="match status" value="2"/>
</dbReference>
<dbReference type="Proteomes" id="UP000198341">
    <property type="component" value="Chromosome 6"/>
</dbReference>
<dbReference type="SMART" id="SM00116">
    <property type="entry name" value="CBS"/>
    <property type="match status" value="2"/>
</dbReference>
<dbReference type="PANTHER" id="PTHR43080">
    <property type="entry name" value="CBS DOMAIN-CONTAINING PROTEIN CBSX3, MITOCHONDRIAL"/>
    <property type="match status" value="1"/>
</dbReference>
<keyword evidence="1 2" id="KW-0129">CBS domain</keyword>
<evidence type="ECO:0000313" key="5">
    <source>
        <dbReference type="Proteomes" id="UP000198341"/>
    </source>
</evidence>
<dbReference type="RefSeq" id="XP_007512858.1">
    <property type="nucleotide sequence ID" value="XM_007512796.1"/>
</dbReference>
<dbReference type="Gene3D" id="3.10.580.10">
    <property type="entry name" value="CBS-domain"/>
    <property type="match status" value="2"/>
</dbReference>